<dbReference type="HOGENOM" id="CLU_1242084_0_0_1"/>
<name>A0A0D3IPH8_EMIH1</name>
<keyword evidence="3" id="KW-1185">Reference proteome</keyword>
<evidence type="ECO:0000313" key="2">
    <source>
        <dbReference type="EnsemblProtists" id="EOD13163"/>
    </source>
</evidence>
<reference evidence="2" key="2">
    <citation type="submission" date="2024-10" db="UniProtKB">
        <authorList>
            <consortium name="EnsemblProtists"/>
        </authorList>
    </citation>
    <scope>IDENTIFICATION</scope>
</reference>
<proteinExistence type="predicted"/>
<dbReference type="AlphaFoldDB" id="A0A0D3IPH8"/>
<dbReference type="KEGG" id="ehx:EMIHUDRAFT_437191"/>
<accession>A0A0D3IPH8</accession>
<sequence length="223" mass="23297">MLSHILISTLILSIAAAPASSTSLEVRTSRRSLGGRPWQRKCKVLKADEWVQFKEGGDVEGVVLVENDASTKPFDDVAQSFKFRLTGLDSECIGGIYPVKNATGGTIDEPVDGLTNACGVHVHSGIGGCAPLGAGGATGGGHYYAPGFADPWGTGAGTDFKNDYDVLAAGYTAAYGEFTATTGLTLPELLGEEDGPVIVVHGADGGRIACAKLECERKGYDWW</sequence>
<dbReference type="PaxDb" id="2903-EOD13163"/>
<dbReference type="RefSeq" id="XP_005765592.1">
    <property type="nucleotide sequence ID" value="XM_005765535.1"/>
</dbReference>
<organism evidence="2 3">
    <name type="scientific">Emiliania huxleyi (strain CCMP1516)</name>
    <dbReference type="NCBI Taxonomy" id="280463"/>
    <lineage>
        <taxon>Eukaryota</taxon>
        <taxon>Haptista</taxon>
        <taxon>Haptophyta</taxon>
        <taxon>Prymnesiophyceae</taxon>
        <taxon>Isochrysidales</taxon>
        <taxon>Noelaerhabdaceae</taxon>
        <taxon>Emiliania</taxon>
    </lineage>
</organism>
<keyword evidence="1" id="KW-0732">Signal</keyword>
<evidence type="ECO:0008006" key="4">
    <source>
        <dbReference type="Google" id="ProtNLM"/>
    </source>
</evidence>
<protein>
    <recommendedName>
        <fullName evidence="4">Superoxide dismutase copper/zinc binding domain-containing protein</fullName>
    </recommendedName>
</protein>
<evidence type="ECO:0000256" key="1">
    <source>
        <dbReference type="SAM" id="SignalP"/>
    </source>
</evidence>
<evidence type="ECO:0000313" key="3">
    <source>
        <dbReference type="Proteomes" id="UP000013827"/>
    </source>
</evidence>
<feature type="signal peptide" evidence="1">
    <location>
        <begin position="1"/>
        <end position="21"/>
    </location>
</feature>
<feature type="chain" id="PRO_5044226517" description="Superoxide dismutase copper/zinc binding domain-containing protein" evidence="1">
    <location>
        <begin position="22"/>
        <end position="223"/>
    </location>
</feature>
<dbReference type="EnsemblProtists" id="EOD13163">
    <property type="protein sequence ID" value="EOD13163"/>
    <property type="gene ID" value="EMIHUDRAFT_437191"/>
</dbReference>
<dbReference type="Proteomes" id="UP000013827">
    <property type="component" value="Unassembled WGS sequence"/>
</dbReference>
<reference evidence="3" key="1">
    <citation type="journal article" date="2013" name="Nature">
        <title>Pan genome of the phytoplankton Emiliania underpins its global distribution.</title>
        <authorList>
            <person name="Read B.A."/>
            <person name="Kegel J."/>
            <person name="Klute M.J."/>
            <person name="Kuo A."/>
            <person name="Lefebvre S.C."/>
            <person name="Maumus F."/>
            <person name="Mayer C."/>
            <person name="Miller J."/>
            <person name="Monier A."/>
            <person name="Salamov A."/>
            <person name="Young J."/>
            <person name="Aguilar M."/>
            <person name="Claverie J.M."/>
            <person name="Frickenhaus S."/>
            <person name="Gonzalez K."/>
            <person name="Herman E.K."/>
            <person name="Lin Y.C."/>
            <person name="Napier J."/>
            <person name="Ogata H."/>
            <person name="Sarno A.F."/>
            <person name="Shmutz J."/>
            <person name="Schroeder D."/>
            <person name="de Vargas C."/>
            <person name="Verret F."/>
            <person name="von Dassow P."/>
            <person name="Valentin K."/>
            <person name="Van de Peer Y."/>
            <person name="Wheeler G."/>
            <person name="Dacks J.B."/>
            <person name="Delwiche C.F."/>
            <person name="Dyhrman S.T."/>
            <person name="Glockner G."/>
            <person name="John U."/>
            <person name="Richards T."/>
            <person name="Worden A.Z."/>
            <person name="Zhang X."/>
            <person name="Grigoriev I.V."/>
            <person name="Allen A.E."/>
            <person name="Bidle K."/>
            <person name="Borodovsky M."/>
            <person name="Bowler C."/>
            <person name="Brownlee C."/>
            <person name="Cock J.M."/>
            <person name="Elias M."/>
            <person name="Gladyshev V.N."/>
            <person name="Groth M."/>
            <person name="Guda C."/>
            <person name="Hadaegh A."/>
            <person name="Iglesias-Rodriguez M.D."/>
            <person name="Jenkins J."/>
            <person name="Jones B.M."/>
            <person name="Lawson T."/>
            <person name="Leese F."/>
            <person name="Lindquist E."/>
            <person name="Lobanov A."/>
            <person name="Lomsadze A."/>
            <person name="Malik S.B."/>
            <person name="Marsh M.E."/>
            <person name="Mackinder L."/>
            <person name="Mock T."/>
            <person name="Mueller-Roeber B."/>
            <person name="Pagarete A."/>
            <person name="Parker M."/>
            <person name="Probert I."/>
            <person name="Quesneville H."/>
            <person name="Raines C."/>
            <person name="Rensing S.A."/>
            <person name="Riano-Pachon D.M."/>
            <person name="Richier S."/>
            <person name="Rokitta S."/>
            <person name="Shiraiwa Y."/>
            <person name="Soanes D.M."/>
            <person name="van der Giezen M."/>
            <person name="Wahlund T.M."/>
            <person name="Williams B."/>
            <person name="Wilson W."/>
            <person name="Wolfe G."/>
            <person name="Wurch L.L."/>
        </authorList>
    </citation>
    <scope>NUCLEOTIDE SEQUENCE</scope>
</reference>
<dbReference type="GeneID" id="17259262"/>